<evidence type="ECO:0000313" key="2">
    <source>
        <dbReference type="Proteomes" id="UP000276133"/>
    </source>
</evidence>
<dbReference type="EMBL" id="REGN01004089">
    <property type="protein sequence ID" value="RNA19187.1"/>
    <property type="molecule type" value="Genomic_DNA"/>
</dbReference>
<keyword evidence="2" id="KW-1185">Reference proteome</keyword>
<name>A0A3M7R6J4_BRAPC</name>
<gene>
    <name evidence="1" type="ORF">BpHYR1_051774</name>
</gene>
<organism evidence="1 2">
    <name type="scientific">Brachionus plicatilis</name>
    <name type="common">Marine rotifer</name>
    <name type="synonym">Brachionus muelleri</name>
    <dbReference type="NCBI Taxonomy" id="10195"/>
    <lineage>
        <taxon>Eukaryota</taxon>
        <taxon>Metazoa</taxon>
        <taxon>Spiralia</taxon>
        <taxon>Gnathifera</taxon>
        <taxon>Rotifera</taxon>
        <taxon>Eurotatoria</taxon>
        <taxon>Monogononta</taxon>
        <taxon>Pseudotrocha</taxon>
        <taxon>Ploima</taxon>
        <taxon>Brachionidae</taxon>
        <taxon>Brachionus</taxon>
    </lineage>
</organism>
<sequence>MQKDIDRDHKNKPLIMVNIDAQVYHLPKTFIYRTKTWPNSPIIQHLAINDMSSFVFPYAKITESEFLFYFKLKSQIRMAMFLIFDYQLNLNR</sequence>
<reference evidence="1 2" key="1">
    <citation type="journal article" date="2018" name="Sci. Rep.">
        <title>Genomic signatures of local adaptation to the degree of environmental predictability in rotifers.</title>
        <authorList>
            <person name="Franch-Gras L."/>
            <person name="Hahn C."/>
            <person name="Garcia-Roger E.M."/>
            <person name="Carmona M.J."/>
            <person name="Serra M."/>
            <person name="Gomez A."/>
        </authorList>
    </citation>
    <scope>NUCLEOTIDE SEQUENCE [LARGE SCALE GENOMIC DNA]</scope>
    <source>
        <strain evidence="1">HYR1</strain>
    </source>
</reference>
<proteinExistence type="predicted"/>
<comment type="caution">
    <text evidence="1">The sequence shown here is derived from an EMBL/GenBank/DDBJ whole genome shotgun (WGS) entry which is preliminary data.</text>
</comment>
<protein>
    <submittedName>
        <fullName evidence="1">Uncharacterized protein</fullName>
    </submittedName>
</protein>
<dbReference type="Proteomes" id="UP000276133">
    <property type="component" value="Unassembled WGS sequence"/>
</dbReference>
<accession>A0A3M7R6J4</accession>
<dbReference type="AlphaFoldDB" id="A0A3M7R6J4"/>
<evidence type="ECO:0000313" key="1">
    <source>
        <dbReference type="EMBL" id="RNA19187.1"/>
    </source>
</evidence>